<keyword evidence="3" id="KW-1185">Reference proteome</keyword>
<dbReference type="GO" id="GO:0035023">
    <property type="term" value="P:regulation of Rho protein signal transduction"/>
    <property type="evidence" value="ECO:0007669"/>
    <property type="project" value="TreeGrafter"/>
</dbReference>
<dbReference type="InterPro" id="IPR051632">
    <property type="entry name" value="Rho_GEF"/>
</dbReference>
<dbReference type="Proteomes" id="UP000762676">
    <property type="component" value="Unassembled WGS sequence"/>
</dbReference>
<dbReference type="AlphaFoldDB" id="A0AAV4GHR5"/>
<keyword evidence="1" id="KW-1133">Transmembrane helix</keyword>
<accession>A0AAV4GHR5</accession>
<proteinExistence type="predicted"/>
<keyword evidence="1" id="KW-0812">Transmembrane</keyword>
<dbReference type="EMBL" id="BMAT01008389">
    <property type="protein sequence ID" value="GFR83930.1"/>
    <property type="molecule type" value="Genomic_DNA"/>
</dbReference>
<evidence type="ECO:0000313" key="3">
    <source>
        <dbReference type="Proteomes" id="UP000762676"/>
    </source>
</evidence>
<name>A0AAV4GHR5_9GAST</name>
<comment type="caution">
    <text evidence="2">The sequence shown here is derived from an EMBL/GenBank/DDBJ whole genome shotgun (WGS) entry which is preliminary data.</text>
</comment>
<feature type="transmembrane region" description="Helical" evidence="1">
    <location>
        <begin position="216"/>
        <end position="236"/>
    </location>
</feature>
<dbReference type="Gene3D" id="1.25.40.20">
    <property type="entry name" value="Ankyrin repeat-containing domain"/>
    <property type="match status" value="1"/>
</dbReference>
<feature type="transmembrane region" description="Helical" evidence="1">
    <location>
        <begin position="264"/>
        <end position="289"/>
    </location>
</feature>
<evidence type="ECO:0000313" key="2">
    <source>
        <dbReference type="EMBL" id="GFR83930.1"/>
    </source>
</evidence>
<dbReference type="PANTHER" id="PTHR13944:SF21">
    <property type="entry name" value="CYSTS, ISOFORM C"/>
    <property type="match status" value="1"/>
</dbReference>
<dbReference type="SUPFAM" id="SSF48403">
    <property type="entry name" value="Ankyrin repeat"/>
    <property type="match status" value="1"/>
</dbReference>
<reference evidence="2 3" key="1">
    <citation type="journal article" date="2021" name="Elife">
        <title>Chloroplast acquisition without the gene transfer in kleptoplastic sea slugs, Plakobranchus ocellatus.</title>
        <authorList>
            <person name="Maeda T."/>
            <person name="Takahashi S."/>
            <person name="Yoshida T."/>
            <person name="Shimamura S."/>
            <person name="Takaki Y."/>
            <person name="Nagai Y."/>
            <person name="Toyoda A."/>
            <person name="Suzuki Y."/>
            <person name="Arimoto A."/>
            <person name="Ishii H."/>
            <person name="Satoh N."/>
            <person name="Nishiyama T."/>
            <person name="Hasebe M."/>
            <person name="Maruyama T."/>
            <person name="Minagawa J."/>
            <person name="Obokata J."/>
            <person name="Shigenobu S."/>
        </authorList>
    </citation>
    <scope>NUCLEOTIDE SEQUENCE [LARGE SCALE GENOMIC DNA]</scope>
</reference>
<organism evidence="2 3">
    <name type="scientific">Elysia marginata</name>
    <dbReference type="NCBI Taxonomy" id="1093978"/>
    <lineage>
        <taxon>Eukaryota</taxon>
        <taxon>Metazoa</taxon>
        <taxon>Spiralia</taxon>
        <taxon>Lophotrochozoa</taxon>
        <taxon>Mollusca</taxon>
        <taxon>Gastropoda</taxon>
        <taxon>Heterobranchia</taxon>
        <taxon>Euthyneura</taxon>
        <taxon>Panpulmonata</taxon>
        <taxon>Sacoglossa</taxon>
        <taxon>Placobranchoidea</taxon>
        <taxon>Plakobranchidae</taxon>
        <taxon>Elysia</taxon>
    </lineage>
</organism>
<sequence length="310" mass="35007">MPVKKSLYYSILGHDIAEEVTLTLVQVYDEEEEVEIIEEEEEDVYDTEGETVNVTVRQCQVPVCSCMFRYEYDSTFYLTKFLTSSVYNDHALDNLELIKSDRFDLSNEVLSTLDVRLSRALRNANLTSGDWHVLGGDSIHDAHCEERESLLHLCARLGLYRVAAYLLERPGSEDALRLPNRHGELPYALAAQNGFHDLAEMLSGYHYKYNHHLNQYTASTVVMMVLIIVIITATIFTTTNTTMSMIFATTIINKPSSTLSCSQYTITITNIIITITNIIITITNITITITNTIITITRRATITLSLPLSS</sequence>
<protein>
    <submittedName>
        <fullName evidence="2">A-kinase anchor protein 13</fullName>
    </submittedName>
</protein>
<dbReference type="InterPro" id="IPR036770">
    <property type="entry name" value="Ankyrin_rpt-contain_sf"/>
</dbReference>
<evidence type="ECO:0000256" key="1">
    <source>
        <dbReference type="SAM" id="Phobius"/>
    </source>
</evidence>
<dbReference type="PANTHER" id="PTHR13944">
    <property type="entry name" value="AGAP007712-PA"/>
    <property type="match status" value="1"/>
</dbReference>
<keyword evidence="1" id="KW-0472">Membrane</keyword>
<gene>
    <name evidence="2" type="ORF">ElyMa_004137300</name>
</gene>